<dbReference type="SMART" id="SM00382">
    <property type="entry name" value="AAA"/>
    <property type="match status" value="1"/>
</dbReference>
<keyword evidence="4 10" id="KW-0812">Transmembrane</keyword>
<feature type="transmembrane region" description="Helical" evidence="10">
    <location>
        <begin position="191"/>
        <end position="210"/>
    </location>
</feature>
<feature type="transmembrane region" description="Helical" evidence="10">
    <location>
        <begin position="285"/>
        <end position="312"/>
    </location>
</feature>
<dbReference type="EMBL" id="SNYJ01000012">
    <property type="protein sequence ID" value="TDQ37729.1"/>
    <property type="molecule type" value="Genomic_DNA"/>
</dbReference>
<keyword evidence="3" id="KW-1003">Cell membrane</keyword>
<accession>A0A4R6U063</accession>
<dbReference type="PANTHER" id="PTHR43394">
    <property type="entry name" value="ATP-DEPENDENT PERMEASE MDL1, MITOCHONDRIAL"/>
    <property type="match status" value="1"/>
</dbReference>
<dbReference type="Proteomes" id="UP000295632">
    <property type="component" value="Unassembled WGS sequence"/>
</dbReference>
<dbReference type="PROSITE" id="PS50893">
    <property type="entry name" value="ABC_TRANSPORTER_2"/>
    <property type="match status" value="1"/>
</dbReference>
<keyword evidence="14" id="KW-1185">Reference proteome</keyword>
<name>A0A4R6U063_9BACI</name>
<evidence type="ECO:0000259" key="11">
    <source>
        <dbReference type="PROSITE" id="PS50893"/>
    </source>
</evidence>
<dbReference type="PROSITE" id="PS00211">
    <property type="entry name" value="ABC_TRANSPORTER_1"/>
    <property type="match status" value="1"/>
</dbReference>
<dbReference type="InterPro" id="IPR011527">
    <property type="entry name" value="ABC1_TM_dom"/>
</dbReference>
<evidence type="ECO:0000259" key="12">
    <source>
        <dbReference type="PROSITE" id="PS50929"/>
    </source>
</evidence>
<dbReference type="Pfam" id="PF00664">
    <property type="entry name" value="ABC_membrane"/>
    <property type="match status" value="1"/>
</dbReference>
<dbReference type="CDD" id="cd03254">
    <property type="entry name" value="ABCC_Glucan_exporter_like"/>
    <property type="match status" value="1"/>
</dbReference>
<comment type="subcellular location">
    <subcellularLocation>
        <location evidence="1">Cell membrane</location>
        <topology evidence="1">Multi-pass membrane protein</topology>
    </subcellularLocation>
</comment>
<evidence type="ECO:0000256" key="7">
    <source>
        <dbReference type="ARBA" id="ARBA00022989"/>
    </source>
</evidence>
<feature type="transmembrane region" description="Helical" evidence="10">
    <location>
        <begin position="166"/>
        <end position="185"/>
    </location>
</feature>
<dbReference type="InterPro" id="IPR039421">
    <property type="entry name" value="Type_1_exporter"/>
</dbReference>
<dbReference type="InterPro" id="IPR003439">
    <property type="entry name" value="ABC_transporter-like_ATP-bd"/>
</dbReference>
<dbReference type="InterPro" id="IPR003593">
    <property type="entry name" value="AAA+_ATPase"/>
</dbReference>
<dbReference type="InterPro" id="IPR027417">
    <property type="entry name" value="P-loop_NTPase"/>
</dbReference>
<sequence>MTEKKHTNQGHSRGPGGMVPVEKPKEFKRTLRRLAGYLRPHTKMLIFVAVASLLGTLFNVISPWLLGLATTSLFTSFTNGTGVQFAYIGELLLLLVGLYIVASLFMFLQQYLMATISQQTIASLRKKVNEKLSRLPLQYFDRHSHGDLLSRAVNDIDNINTSMQQALTQIITSAFTIVGIIIMMLTISPLLTLVVCITIPLSALVIKLIAGRSQRYFKGQQTELGTVNGHIEEMFGGHQVVKAYGHENEAIQRFDEMNEKLYTAGWKAQFISGIMMPMMTFIGNIGYVLVSIAGGILVITGGLQIGGVQAFIQYTQQITHPMAQAAGIANMIQTALASAERIFTLLDEEEEVRETPKADAMEGLKGRITFDDVTFGYDAEHPVIRGVDLDVQPGHTIAVVGPTGAGKTTLINLLMRFYDVDDGHLLLDGKDVRELSREQLRSCFAMVLQDTWLFKGTIRENIAYGREGATEDDIVQAAKHAYADDFIRTLPDGYDTVLGEDASNISQGQRQLLTIARAILSNPMILILDEATSNVDTRTEMNIQKAMKDMMVGRTSFVIAHRLSTIRDADRILVMDKGNIIEQGSHDELLALGGFYADLYHSQFAEVG</sequence>
<dbReference type="GO" id="GO:0005886">
    <property type="term" value="C:plasma membrane"/>
    <property type="evidence" value="ECO:0007669"/>
    <property type="project" value="UniProtKB-SubCell"/>
</dbReference>
<dbReference type="Gene3D" id="3.40.50.300">
    <property type="entry name" value="P-loop containing nucleotide triphosphate hydrolases"/>
    <property type="match status" value="1"/>
</dbReference>
<feature type="transmembrane region" description="Helical" evidence="10">
    <location>
        <begin position="85"/>
        <end position="108"/>
    </location>
</feature>
<dbReference type="FunFam" id="1.20.1560.10:FF:000011">
    <property type="entry name" value="Multidrug ABC transporter ATP-binding protein"/>
    <property type="match status" value="1"/>
</dbReference>
<evidence type="ECO:0000313" key="14">
    <source>
        <dbReference type="Proteomes" id="UP000295632"/>
    </source>
</evidence>
<feature type="transmembrane region" description="Helical" evidence="10">
    <location>
        <begin position="44"/>
        <end position="65"/>
    </location>
</feature>
<dbReference type="GO" id="GO:0015421">
    <property type="term" value="F:ABC-type oligopeptide transporter activity"/>
    <property type="evidence" value="ECO:0007669"/>
    <property type="project" value="TreeGrafter"/>
</dbReference>
<evidence type="ECO:0000256" key="3">
    <source>
        <dbReference type="ARBA" id="ARBA00022475"/>
    </source>
</evidence>
<organism evidence="13 14">
    <name type="scientific">Aureibacillus halotolerans</name>
    <dbReference type="NCBI Taxonomy" id="1508390"/>
    <lineage>
        <taxon>Bacteria</taxon>
        <taxon>Bacillati</taxon>
        <taxon>Bacillota</taxon>
        <taxon>Bacilli</taxon>
        <taxon>Bacillales</taxon>
        <taxon>Bacillaceae</taxon>
        <taxon>Aureibacillus</taxon>
    </lineage>
</organism>
<dbReference type="PROSITE" id="PS50929">
    <property type="entry name" value="ABC_TM1F"/>
    <property type="match status" value="1"/>
</dbReference>
<feature type="domain" description="ABC transporter" evidence="11">
    <location>
        <begin position="368"/>
        <end position="602"/>
    </location>
</feature>
<evidence type="ECO:0000313" key="13">
    <source>
        <dbReference type="EMBL" id="TDQ37729.1"/>
    </source>
</evidence>
<evidence type="ECO:0000256" key="2">
    <source>
        <dbReference type="ARBA" id="ARBA00022448"/>
    </source>
</evidence>
<feature type="domain" description="ABC transmembrane type-1" evidence="12">
    <location>
        <begin position="46"/>
        <end position="334"/>
    </location>
</feature>
<dbReference type="FunFam" id="3.40.50.300:FF:000287">
    <property type="entry name" value="Multidrug ABC transporter ATP-binding protein"/>
    <property type="match status" value="1"/>
</dbReference>
<dbReference type="InterPro" id="IPR036640">
    <property type="entry name" value="ABC1_TM_sf"/>
</dbReference>
<dbReference type="Pfam" id="PF00005">
    <property type="entry name" value="ABC_tran"/>
    <property type="match status" value="1"/>
</dbReference>
<dbReference type="GO" id="GO:0005524">
    <property type="term" value="F:ATP binding"/>
    <property type="evidence" value="ECO:0007669"/>
    <property type="project" value="UniProtKB-KW"/>
</dbReference>
<dbReference type="InterPro" id="IPR017871">
    <property type="entry name" value="ABC_transporter-like_CS"/>
</dbReference>
<keyword evidence="6 13" id="KW-0067">ATP-binding</keyword>
<proteinExistence type="predicted"/>
<dbReference type="CDD" id="cd18547">
    <property type="entry name" value="ABC_6TM_Tm288_like"/>
    <property type="match status" value="1"/>
</dbReference>
<keyword evidence="2" id="KW-0813">Transport</keyword>
<evidence type="ECO:0000256" key="10">
    <source>
        <dbReference type="SAM" id="Phobius"/>
    </source>
</evidence>
<keyword evidence="8 10" id="KW-0472">Membrane</keyword>
<keyword evidence="5" id="KW-0547">Nucleotide-binding</keyword>
<dbReference type="RefSeq" id="WP_133581189.1">
    <property type="nucleotide sequence ID" value="NZ_SNYJ01000012.1"/>
</dbReference>
<dbReference type="OrthoDB" id="9770415at2"/>
<evidence type="ECO:0000256" key="8">
    <source>
        <dbReference type="ARBA" id="ARBA00023136"/>
    </source>
</evidence>
<protein>
    <submittedName>
        <fullName evidence="13">ATP-binding cassette subfamily B protein</fullName>
    </submittedName>
</protein>
<dbReference type="PANTHER" id="PTHR43394:SF1">
    <property type="entry name" value="ATP-BINDING CASSETTE SUB-FAMILY B MEMBER 10, MITOCHONDRIAL"/>
    <property type="match status" value="1"/>
</dbReference>
<dbReference type="GO" id="GO:0016887">
    <property type="term" value="F:ATP hydrolysis activity"/>
    <property type="evidence" value="ECO:0007669"/>
    <property type="project" value="InterPro"/>
</dbReference>
<evidence type="ECO:0000256" key="5">
    <source>
        <dbReference type="ARBA" id="ARBA00022741"/>
    </source>
</evidence>
<evidence type="ECO:0000256" key="4">
    <source>
        <dbReference type="ARBA" id="ARBA00022692"/>
    </source>
</evidence>
<comment type="caution">
    <text evidence="13">The sequence shown here is derived from an EMBL/GenBank/DDBJ whole genome shotgun (WGS) entry which is preliminary data.</text>
</comment>
<evidence type="ECO:0000256" key="6">
    <source>
        <dbReference type="ARBA" id="ARBA00022840"/>
    </source>
</evidence>
<evidence type="ECO:0000256" key="1">
    <source>
        <dbReference type="ARBA" id="ARBA00004651"/>
    </source>
</evidence>
<keyword evidence="7 10" id="KW-1133">Transmembrane helix</keyword>
<dbReference type="SUPFAM" id="SSF90123">
    <property type="entry name" value="ABC transporter transmembrane region"/>
    <property type="match status" value="1"/>
</dbReference>
<dbReference type="SUPFAM" id="SSF52540">
    <property type="entry name" value="P-loop containing nucleoside triphosphate hydrolases"/>
    <property type="match status" value="1"/>
</dbReference>
<reference evidence="13 14" key="1">
    <citation type="submission" date="2019-03" db="EMBL/GenBank/DDBJ databases">
        <title>Genomic Encyclopedia of Type Strains, Phase IV (KMG-IV): sequencing the most valuable type-strain genomes for metagenomic binning, comparative biology and taxonomic classification.</title>
        <authorList>
            <person name="Goeker M."/>
        </authorList>
    </citation>
    <scope>NUCLEOTIDE SEQUENCE [LARGE SCALE GENOMIC DNA]</scope>
    <source>
        <strain evidence="13 14">DSM 28697</strain>
    </source>
</reference>
<gene>
    <name evidence="13" type="ORF">EV213_11289</name>
</gene>
<evidence type="ECO:0000256" key="9">
    <source>
        <dbReference type="SAM" id="MobiDB-lite"/>
    </source>
</evidence>
<feature type="region of interest" description="Disordered" evidence="9">
    <location>
        <begin position="1"/>
        <end position="22"/>
    </location>
</feature>
<dbReference type="Gene3D" id="1.20.1560.10">
    <property type="entry name" value="ABC transporter type 1, transmembrane domain"/>
    <property type="match status" value="1"/>
</dbReference>
<dbReference type="AlphaFoldDB" id="A0A4R6U063"/>